<dbReference type="GO" id="GO:0005524">
    <property type="term" value="F:ATP binding"/>
    <property type="evidence" value="ECO:0007669"/>
    <property type="project" value="UniProtKB-UniRule"/>
</dbReference>
<reference evidence="5" key="1">
    <citation type="submission" date="2022-03" db="EMBL/GenBank/DDBJ databases">
        <authorList>
            <person name="Martin C."/>
        </authorList>
    </citation>
    <scope>NUCLEOTIDE SEQUENCE</scope>
</reference>
<protein>
    <recommendedName>
        <fullName evidence="4">UBC core domain-containing protein</fullName>
    </recommendedName>
</protein>
<keyword evidence="2 3" id="KW-0833">Ubl conjugation pathway</keyword>
<evidence type="ECO:0000313" key="6">
    <source>
        <dbReference type="Proteomes" id="UP000749559"/>
    </source>
</evidence>
<dbReference type="Gene3D" id="3.10.110.10">
    <property type="entry name" value="Ubiquitin Conjugating Enzyme"/>
    <property type="match status" value="1"/>
</dbReference>
<dbReference type="Pfam" id="PF00179">
    <property type="entry name" value="UQ_con"/>
    <property type="match status" value="1"/>
</dbReference>
<dbReference type="PANTHER" id="PTHR24067">
    <property type="entry name" value="UBIQUITIN-CONJUGATING ENZYME E2"/>
    <property type="match status" value="1"/>
</dbReference>
<proteinExistence type="inferred from homology"/>
<evidence type="ECO:0000256" key="2">
    <source>
        <dbReference type="ARBA" id="ARBA00022786"/>
    </source>
</evidence>
<dbReference type="OrthoDB" id="10253686at2759"/>
<dbReference type="CDD" id="cd23791">
    <property type="entry name" value="UBCc_UBE2C"/>
    <property type="match status" value="1"/>
</dbReference>
<dbReference type="SMART" id="SM00212">
    <property type="entry name" value="UBCc"/>
    <property type="match status" value="1"/>
</dbReference>
<dbReference type="GO" id="GO:0016740">
    <property type="term" value="F:transferase activity"/>
    <property type="evidence" value="ECO:0007669"/>
    <property type="project" value="UniProtKB-KW"/>
</dbReference>
<dbReference type="PROSITE" id="PS50127">
    <property type="entry name" value="UBC_2"/>
    <property type="match status" value="1"/>
</dbReference>
<keyword evidence="3" id="KW-0067">ATP-binding</keyword>
<sequence length="181" mass="20183">MASQNVDPASATVRAKTVDTINTKPKDSHSVTKRLNQELMTLMMSVAETGVSAFPDGDSIFHWVGTLTGPEGTVYAGLKYKLTFDFPQGYPINPPTVKFRSPIFHPNVDTHGNICLDILKEKWSSAYDVRTVLLSLQSLLGEPNNDSPLNIQAAELWDNQVAYKKVLLEKYNKDVKQKEEN</sequence>
<name>A0A8J1UPR1_OWEFU</name>
<dbReference type="InterPro" id="IPR050113">
    <property type="entry name" value="Ub_conjugating_enzyme"/>
</dbReference>
<dbReference type="PROSITE" id="PS00183">
    <property type="entry name" value="UBC_1"/>
    <property type="match status" value="1"/>
</dbReference>
<accession>A0A8J1UPR1</accession>
<gene>
    <name evidence="5" type="ORF">OFUS_LOCUS6578</name>
</gene>
<feature type="domain" description="UBC core" evidence="4">
    <location>
        <begin position="30"/>
        <end position="181"/>
    </location>
</feature>
<comment type="similarity">
    <text evidence="3">Belongs to the ubiquitin-conjugating enzyme family.</text>
</comment>
<comment type="caution">
    <text evidence="5">The sequence shown here is derived from an EMBL/GenBank/DDBJ whole genome shotgun (WGS) entry which is preliminary data.</text>
</comment>
<evidence type="ECO:0000256" key="3">
    <source>
        <dbReference type="RuleBase" id="RU362109"/>
    </source>
</evidence>
<keyword evidence="1" id="KW-0808">Transferase</keyword>
<dbReference type="InterPro" id="IPR000608">
    <property type="entry name" value="UBC"/>
</dbReference>
<keyword evidence="6" id="KW-1185">Reference proteome</keyword>
<dbReference type="Proteomes" id="UP000749559">
    <property type="component" value="Unassembled WGS sequence"/>
</dbReference>
<dbReference type="EMBL" id="CAIIXF020000003">
    <property type="protein sequence ID" value="CAH1779808.1"/>
    <property type="molecule type" value="Genomic_DNA"/>
</dbReference>
<organism evidence="5 6">
    <name type="scientific">Owenia fusiformis</name>
    <name type="common">Polychaete worm</name>
    <dbReference type="NCBI Taxonomy" id="6347"/>
    <lineage>
        <taxon>Eukaryota</taxon>
        <taxon>Metazoa</taxon>
        <taxon>Spiralia</taxon>
        <taxon>Lophotrochozoa</taxon>
        <taxon>Annelida</taxon>
        <taxon>Polychaeta</taxon>
        <taxon>Sedentaria</taxon>
        <taxon>Canalipalpata</taxon>
        <taxon>Sabellida</taxon>
        <taxon>Oweniida</taxon>
        <taxon>Oweniidae</taxon>
        <taxon>Owenia</taxon>
    </lineage>
</organism>
<keyword evidence="3" id="KW-0547">Nucleotide-binding</keyword>
<evidence type="ECO:0000259" key="4">
    <source>
        <dbReference type="PROSITE" id="PS50127"/>
    </source>
</evidence>
<dbReference type="InterPro" id="IPR016135">
    <property type="entry name" value="UBQ-conjugating_enzyme/RWD"/>
</dbReference>
<dbReference type="InterPro" id="IPR023313">
    <property type="entry name" value="UBQ-conjugating_AS"/>
</dbReference>
<dbReference type="SUPFAM" id="SSF54495">
    <property type="entry name" value="UBC-like"/>
    <property type="match status" value="1"/>
</dbReference>
<dbReference type="AlphaFoldDB" id="A0A8J1UPR1"/>
<evidence type="ECO:0000313" key="5">
    <source>
        <dbReference type="EMBL" id="CAH1779808.1"/>
    </source>
</evidence>
<evidence type="ECO:0000256" key="1">
    <source>
        <dbReference type="ARBA" id="ARBA00022679"/>
    </source>
</evidence>